<dbReference type="Proteomes" id="UP001497392">
    <property type="component" value="Unassembled WGS sequence"/>
</dbReference>
<dbReference type="EMBL" id="CAXHTA020000007">
    <property type="protein sequence ID" value="CAL5222618.1"/>
    <property type="molecule type" value="Genomic_DNA"/>
</dbReference>
<organism evidence="1 2">
    <name type="scientific">Coccomyxa viridis</name>
    <dbReference type="NCBI Taxonomy" id="1274662"/>
    <lineage>
        <taxon>Eukaryota</taxon>
        <taxon>Viridiplantae</taxon>
        <taxon>Chlorophyta</taxon>
        <taxon>core chlorophytes</taxon>
        <taxon>Trebouxiophyceae</taxon>
        <taxon>Trebouxiophyceae incertae sedis</taxon>
        <taxon>Coccomyxaceae</taxon>
        <taxon>Coccomyxa</taxon>
    </lineage>
</organism>
<protein>
    <submittedName>
        <fullName evidence="1">G5013 protein</fullName>
    </submittedName>
</protein>
<name>A0ABP1FRR5_9CHLO</name>
<reference evidence="1 2" key="1">
    <citation type="submission" date="2024-06" db="EMBL/GenBank/DDBJ databases">
        <authorList>
            <person name="Kraege A."/>
            <person name="Thomma B."/>
        </authorList>
    </citation>
    <scope>NUCLEOTIDE SEQUENCE [LARGE SCALE GENOMIC DNA]</scope>
</reference>
<keyword evidence="2" id="KW-1185">Reference proteome</keyword>
<proteinExistence type="predicted"/>
<accession>A0ABP1FRR5</accession>
<gene>
    <name evidence="1" type="primary">g5013</name>
    <name evidence="1" type="ORF">VP750_LOCUS4277</name>
</gene>
<comment type="caution">
    <text evidence="1">The sequence shown here is derived from an EMBL/GenBank/DDBJ whole genome shotgun (WGS) entry which is preliminary data.</text>
</comment>
<evidence type="ECO:0000313" key="2">
    <source>
        <dbReference type="Proteomes" id="UP001497392"/>
    </source>
</evidence>
<sequence length="153" mass="17448">MSGLSPPAKRLTQDVKTDYEILTIAMRDIATVKAALASKTPVQSLRKATNLISAYKHFMYKGRTEYKGRTVQLVYRPWEKKPTSKEFGQGLHRFSEMVEECSDLNMESESAKAIRIGQLTDQDMSKRWNCINERMKGVEVMPWPPVGMNNSLC</sequence>
<evidence type="ECO:0000313" key="1">
    <source>
        <dbReference type="EMBL" id="CAL5222618.1"/>
    </source>
</evidence>